<accession>A0ABQ4ZIZ2</accession>
<name>A0ABQ4ZIZ2_9ASTR</name>
<feature type="compositionally biased region" description="Low complexity" evidence="1">
    <location>
        <begin position="284"/>
        <end position="297"/>
    </location>
</feature>
<feature type="region of interest" description="Disordered" evidence="1">
    <location>
        <begin position="271"/>
        <end position="316"/>
    </location>
</feature>
<comment type="caution">
    <text evidence="2">The sequence shown here is derived from an EMBL/GenBank/DDBJ whole genome shotgun (WGS) entry which is preliminary data.</text>
</comment>
<evidence type="ECO:0000256" key="1">
    <source>
        <dbReference type="SAM" id="MobiDB-lite"/>
    </source>
</evidence>
<reference evidence="2" key="1">
    <citation type="journal article" date="2022" name="Int. J. Mol. Sci.">
        <title>Draft Genome of Tanacetum Coccineum: Genomic Comparison of Closely Related Tanacetum-Family Plants.</title>
        <authorList>
            <person name="Yamashiro T."/>
            <person name="Shiraishi A."/>
            <person name="Nakayama K."/>
            <person name="Satake H."/>
        </authorList>
    </citation>
    <scope>NUCLEOTIDE SEQUENCE</scope>
</reference>
<proteinExistence type="predicted"/>
<evidence type="ECO:0000313" key="3">
    <source>
        <dbReference type="Proteomes" id="UP001151760"/>
    </source>
</evidence>
<sequence>MPHKSSEDHKYTRHYILIISHEYRSPLKDRLRNLESRYIHEGRVVFEDFVDLRYVRSLFSFLEFECLLEINDQICPRFILEFYSQYQINYSDEGQMLIQFVIQNQFFSYTLEEFAQILDIPCEGACVFTDKWSLDDLAYGVPRDGPYQTNPPSPDDIISYIQNDREGQVTHTRHKQEIDVQDHQILTCEIVSTMKHLEEIIRENVICQGVIGTMFPRVFVTYSIVLQDPKSLTSPILWQNEWSGESPELVNESYVLYDRVMNPLTAQQERKTIKDCGTKKGRHSTSSSFTFVQPSSSHLNDDDDSEATSRASTPSPTCFVNSLTKDVPRVFHNPPNIDPHMEPFYTRQTKIINRQVQLRDEQRGGLLPLRKGICNLLRKMKKLVPSCYVIFDLEPLSLSFDFFFSSEIFKSFPCLSLSSLPSCDLVSSYQHAHAMHHLESLLTISLDNLDIFKEDLEYQSCGKRLKADNMIRVNKIVTIFLIESSIHLLDQNQYPVIISLIHIESRKSSTAVLFDDDTGRIFIRHCEY</sequence>
<gene>
    <name evidence="2" type="ORF">Tco_0771626</name>
</gene>
<keyword evidence="3" id="KW-1185">Reference proteome</keyword>
<reference evidence="2" key="2">
    <citation type="submission" date="2022-01" db="EMBL/GenBank/DDBJ databases">
        <authorList>
            <person name="Yamashiro T."/>
            <person name="Shiraishi A."/>
            <person name="Satake H."/>
            <person name="Nakayama K."/>
        </authorList>
    </citation>
    <scope>NUCLEOTIDE SEQUENCE</scope>
</reference>
<organism evidence="2 3">
    <name type="scientific">Tanacetum coccineum</name>
    <dbReference type="NCBI Taxonomy" id="301880"/>
    <lineage>
        <taxon>Eukaryota</taxon>
        <taxon>Viridiplantae</taxon>
        <taxon>Streptophyta</taxon>
        <taxon>Embryophyta</taxon>
        <taxon>Tracheophyta</taxon>
        <taxon>Spermatophyta</taxon>
        <taxon>Magnoliopsida</taxon>
        <taxon>eudicotyledons</taxon>
        <taxon>Gunneridae</taxon>
        <taxon>Pentapetalae</taxon>
        <taxon>asterids</taxon>
        <taxon>campanulids</taxon>
        <taxon>Asterales</taxon>
        <taxon>Asteraceae</taxon>
        <taxon>Asteroideae</taxon>
        <taxon>Anthemideae</taxon>
        <taxon>Anthemidinae</taxon>
        <taxon>Tanacetum</taxon>
    </lineage>
</organism>
<dbReference type="Proteomes" id="UP001151760">
    <property type="component" value="Unassembled WGS sequence"/>
</dbReference>
<dbReference type="EMBL" id="BQNB010011316">
    <property type="protein sequence ID" value="GJS88990.1"/>
    <property type="molecule type" value="Genomic_DNA"/>
</dbReference>
<evidence type="ECO:0000313" key="2">
    <source>
        <dbReference type="EMBL" id="GJS88990.1"/>
    </source>
</evidence>
<protein>
    <submittedName>
        <fullName evidence="2">Uncharacterized protein</fullName>
    </submittedName>
</protein>